<keyword evidence="2 3" id="KW-0808">Transferase</keyword>
<name>A0A1N6PKF8_9PSED</name>
<dbReference type="PANTHER" id="PTHR34136">
    <property type="match status" value="1"/>
</dbReference>
<dbReference type="PANTHER" id="PTHR34136:SF1">
    <property type="entry name" value="UDP-N-ACETYL-D-MANNOSAMINURONIC ACID TRANSFERASE"/>
    <property type="match status" value="1"/>
</dbReference>
<evidence type="ECO:0000256" key="1">
    <source>
        <dbReference type="ARBA" id="ARBA00022676"/>
    </source>
</evidence>
<dbReference type="InterPro" id="IPR004629">
    <property type="entry name" value="WecG_TagA_CpsF"/>
</dbReference>
<evidence type="ECO:0000313" key="3">
    <source>
        <dbReference type="EMBL" id="SIQ04699.1"/>
    </source>
</evidence>
<proteinExistence type="predicted"/>
<sequence>MPMIRVAVMESFSEQLFNSDQAFSFINFASIGHLLQNASQDPQESLHYFCDGMLMSNFLSRLTGQHISRVSFDFTSIAPVVFLHAEQHRKRVFLLGATPRELGGFIRKMKARYPQLIIAGREHGYFRRDETDKVVQAVLDSRCDILIVGLGAGRQEDFIRQVKRRGFAGVAFSCGAFIRQEAMAQGAYYPSLINRLNLRALYRMYREPHTILRYLLVYPANFLRLNYLLVRRRLEIHITPARKNNAHPVHS</sequence>
<dbReference type="Pfam" id="PF03808">
    <property type="entry name" value="Glyco_tran_WecG"/>
    <property type="match status" value="1"/>
</dbReference>
<reference evidence="3 4" key="1">
    <citation type="submission" date="2017-01" db="EMBL/GenBank/DDBJ databases">
        <authorList>
            <person name="Mah S.A."/>
            <person name="Swanson W.J."/>
            <person name="Moy G.W."/>
            <person name="Vacquier V.D."/>
        </authorList>
    </citation>
    <scope>NUCLEOTIDE SEQUENCE [LARGE SCALE GENOMIC DNA]</scope>
    <source>
        <strain evidence="3 4">ATCC 29606</strain>
    </source>
</reference>
<dbReference type="RefSeq" id="WP_234703307.1">
    <property type="nucleotide sequence ID" value="NZ_FTMC01000002.1"/>
</dbReference>
<dbReference type="EMBL" id="FTMC01000002">
    <property type="protein sequence ID" value="SIQ04699.1"/>
    <property type="molecule type" value="Genomic_DNA"/>
</dbReference>
<organism evidence="3 4">
    <name type="scientific">Pseudomonas flexibilis</name>
    <dbReference type="NCBI Taxonomy" id="706570"/>
    <lineage>
        <taxon>Bacteria</taxon>
        <taxon>Pseudomonadati</taxon>
        <taxon>Pseudomonadota</taxon>
        <taxon>Gammaproteobacteria</taxon>
        <taxon>Pseudomonadales</taxon>
        <taxon>Pseudomonadaceae</taxon>
        <taxon>Pseudomonas</taxon>
    </lineage>
</organism>
<protein>
    <submittedName>
        <fullName evidence="3">N-acetylglucosaminyldiphosphoundecaprenol N-acetyl-beta-D-mannosaminyltransferase</fullName>
    </submittedName>
</protein>
<accession>A0A1N6PKF8</accession>
<gene>
    <name evidence="3" type="ORF">SAMN05421672_102197</name>
</gene>
<evidence type="ECO:0000256" key="2">
    <source>
        <dbReference type="ARBA" id="ARBA00022679"/>
    </source>
</evidence>
<dbReference type="GO" id="GO:0016758">
    <property type="term" value="F:hexosyltransferase activity"/>
    <property type="evidence" value="ECO:0007669"/>
    <property type="project" value="TreeGrafter"/>
</dbReference>
<keyword evidence="1" id="KW-0328">Glycosyltransferase</keyword>
<dbReference type="Proteomes" id="UP000186079">
    <property type="component" value="Unassembled WGS sequence"/>
</dbReference>
<dbReference type="AlphaFoldDB" id="A0A1N6PKF8"/>
<dbReference type="NCBIfam" id="TIGR00696">
    <property type="entry name" value="wecG_tagA_cpsF"/>
    <property type="match status" value="1"/>
</dbReference>
<dbReference type="CDD" id="cd06533">
    <property type="entry name" value="Glyco_transf_WecG_TagA"/>
    <property type="match status" value="1"/>
</dbReference>
<evidence type="ECO:0000313" key="4">
    <source>
        <dbReference type="Proteomes" id="UP000186079"/>
    </source>
</evidence>